<dbReference type="PANTHER" id="PTHR46472:SF1">
    <property type="entry name" value="NUCLEOREDOXIN"/>
    <property type="match status" value="1"/>
</dbReference>
<comment type="caution">
    <text evidence="5">The sequence shown here is derived from an EMBL/GenBank/DDBJ whole genome shotgun (WGS) entry which is preliminary data.</text>
</comment>
<evidence type="ECO:0000259" key="4">
    <source>
        <dbReference type="PROSITE" id="PS51352"/>
    </source>
</evidence>
<dbReference type="InterPro" id="IPR013766">
    <property type="entry name" value="Thioredoxin_domain"/>
</dbReference>
<dbReference type="Pfam" id="PF13905">
    <property type="entry name" value="Thioredoxin_8"/>
    <property type="match status" value="1"/>
</dbReference>
<organism evidence="5 6">
    <name type="scientific">Aphanomyces euteiches</name>
    <dbReference type="NCBI Taxonomy" id="100861"/>
    <lineage>
        <taxon>Eukaryota</taxon>
        <taxon>Sar</taxon>
        <taxon>Stramenopiles</taxon>
        <taxon>Oomycota</taxon>
        <taxon>Saprolegniomycetes</taxon>
        <taxon>Saprolegniales</taxon>
        <taxon>Verrucalvaceae</taxon>
        <taxon>Aphanomyces</taxon>
    </lineage>
</organism>
<keyword evidence="6" id="KW-1185">Reference proteome</keyword>
<dbReference type="GO" id="GO:0030178">
    <property type="term" value="P:negative regulation of Wnt signaling pathway"/>
    <property type="evidence" value="ECO:0007669"/>
    <property type="project" value="TreeGrafter"/>
</dbReference>
<dbReference type="AlphaFoldDB" id="A0A6G0XRT1"/>
<dbReference type="InterPro" id="IPR043145">
    <property type="entry name" value="Znf_ZZ_sf"/>
</dbReference>
<dbReference type="GO" id="GO:0008270">
    <property type="term" value="F:zinc ion binding"/>
    <property type="evidence" value="ECO:0007669"/>
    <property type="project" value="UniProtKB-KW"/>
</dbReference>
<keyword evidence="3" id="KW-0862">Zinc</keyword>
<dbReference type="InterPro" id="IPR012336">
    <property type="entry name" value="Thioredoxin-like_fold"/>
</dbReference>
<dbReference type="GO" id="GO:0004791">
    <property type="term" value="F:thioredoxin-disulfide reductase (NADPH) activity"/>
    <property type="evidence" value="ECO:0007669"/>
    <property type="project" value="TreeGrafter"/>
</dbReference>
<dbReference type="GO" id="GO:0031397">
    <property type="term" value="P:negative regulation of protein ubiquitination"/>
    <property type="evidence" value="ECO:0007669"/>
    <property type="project" value="TreeGrafter"/>
</dbReference>
<evidence type="ECO:0000256" key="3">
    <source>
        <dbReference type="ARBA" id="ARBA00022833"/>
    </source>
</evidence>
<dbReference type="InterPro" id="IPR036249">
    <property type="entry name" value="Thioredoxin-like_sf"/>
</dbReference>
<accession>A0A6G0XRT1</accession>
<keyword evidence="2" id="KW-0863">Zinc-finger</keyword>
<dbReference type="PROSITE" id="PS51352">
    <property type="entry name" value="THIOREDOXIN_2"/>
    <property type="match status" value="1"/>
</dbReference>
<gene>
    <name evidence="5" type="ORF">Ae201684_002092</name>
</gene>
<proteinExistence type="predicted"/>
<dbReference type="Gene3D" id="3.30.60.90">
    <property type="match status" value="1"/>
</dbReference>
<keyword evidence="1" id="KW-0479">Metal-binding</keyword>
<evidence type="ECO:0000313" key="5">
    <source>
        <dbReference type="EMBL" id="KAF0743032.1"/>
    </source>
</evidence>
<dbReference type="GO" id="GO:0005634">
    <property type="term" value="C:nucleus"/>
    <property type="evidence" value="ECO:0007669"/>
    <property type="project" value="TreeGrafter"/>
</dbReference>
<evidence type="ECO:0000256" key="1">
    <source>
        <dbReference type="ARBA" id="ARBA00022723"/>
    </source>
</evidence>
<feature type="domain" description="Thioredoxin" evidence="4">
    <location>
        <begin position="77"/>
        <end position="223"/>
    </location>
</feature>
<dbReference type="EMBL" id="VJMJ01000022">
    <property type="protein sequence ID" value="KAF0743032.1"/>
    <property type="molecule type" value="Genomic_DNA"/>
</dbReference>
<name>A0A6G0XRT1_9STRA</name>
<reference evidence="5 6" key="1">
    <citation type="submission" date="2019-07" db="EMBL/GenBank/DDBJ databases">
        <title>Genomics analysis of Aphanomyces spp. identifies a new class of oomycete effector associated with host adaptation.</title>
        <authorList>
            <person name="Gaulin E."/>
        </authorList>
    </citation>
    <scope>NUCLEOTIDE SEQUENCE [LARGE SCALE GENOMIC DNA]</scope>
    <source>
        <strain evidence="5 6">ATCC 201684</strain>
    </source>
</reference>
<dbReference type="SUPFAM" id="SSF52833">
    <property type="entry name" value="Thioredoxin-like"/>
    <property type="match status" value="2"/>
</dbReference>
<evidence type="ECO:0000256" key="2">
    <source>
        <dbReference type="ARBA" id="ARBA00022771"/>
    </source>
</evidence>
<dbReference type="PANTHER" id="PTHR46472">
    <property type="entry name" value="NUCLEOREDOXIN"/>
    <property type="match status" value="1"/>
</dbReference>
<dbReference type="Gene3D" id="3.40.30.10">
    <property type="entry name" value="Glutaredoxin"/>
    <property type="match status" value="2"/>
</dbReference>
<dbReference type="VEuPathDB" id="FungiDB:AeMF1_000588"/>
<dbReference type="InterPro" id="IPR000433">
    <property type="entry name" value="Znf_ZZ"/>
</dbReference>
<evidence type="ECO:0000313" key="6">
    <source>
        <dbReference type="Proteomes" id="UP000481153"/>
    </source>
</evidence>
<sequence>MSNAFVDLLGPTLLKKEPMPADTAHLIPPKLSYKWRGVTCDKCNNTVVGRRFTCKDDNFDLCHECLPFGFELHPDHILESVPIPDQPPRAPVGEVSTESALSGKYVLLYFSGDWCGFCAPFTEKLEEYYETLRSKGVDFEIVLMSADQDQGSFDDHYGHMPWLALAYSERDKYDAAYKSLSVNGVPTAVLLDPQGQVVTTEGRFRIQADPEGLFFPYAKRSLPEIIGNEFIRRDGSTCDASVFQGKYLGLYFGASWEQFIGRPDSRPIIEKAVKVVRANGHELEVLYCSEEFDPDSITSYFEGTPWIMHPAKKAMYATLELREYLKRDDNSQYCSGYNPTFVLLDPNLQIVNVSAYATMVNQVVAFPWQPLPVVDIRDGNYARGYFLGKKPSVIVYCHGLENDAVEKIDLSLKTLSDEFQDVLFFTNKRAGNKDYTDVGYLIQVHADATEIDTNSPFALLVNKPKDECYVHQDDVGQERLRGLLTKFLAGTLEMKPLDTQKQP</sequence>
<dbReference type="SMART" id="SM00291">
    <property type="entry name" value="ZnF_ZZ"/>
    <property type="match status" value="1"/>
</dbReference>
<dbReference type="SUPFAM" id="SSF57850">
    <property type="entry name" value="RING/U-box"/>
    <property type="match status" value="1"/>
</dbReference>
<dbReference type="Proteomes" id="UP000481153">
    <property type="component" value="Unassembled WGS sequence"/>
</dbReference>
<protein>
    <recommendedName>
        <fullName evidence="4">Thioredoxin domain-containing protein</fullName>
    </recommendedName>
</protein>